<organism evidence="2 3">
    <name type="scientific">Candidatus Zymogenus saltonus</name>
    <dbReference type="NCBI Taxonomy" id="2844893"/>
    <lineage>
        <taxon>Bacteria</taxon>
        <taxon>Deltaproteobacteria</taxon>
        <taxon>Candidatus Zymogenia</taxon>
        <taxon>Candidatus Zymogeniales</taxon>
        <taxon>Candidatus Zymogenaceae</taxon>
        <taxon>Candidatus Zymogenus</taxon>
    </lineage>
</organism>
<evidence type="ECO:0000256" key="1">
    <source>
        <dbReference type="SAM" id="Phobius"/>
    </source>
</evidence>
<reference evidence="2" key="2">
    <citation type="submission" date="2021-01" db="EMBL/GenBank/DDBJ databases">
        <authorList>
            <person name="Hahn C.R."/>
            <person name="Youssef N.H."/>
            <person name="Elshahed M."/>
        </authorList>
    </citation>
    <scope>NUCLEOTIDE SEQUENCE</scope>
    <source>
        <strain evidence="2">Zod_Metabat.24</strain>
    </source>
</reference>
<evidence type="ECO:0000313" key="3">
    <source>
        <dbReference type="Proteomes" id="UP000809273"/>
    </source>
</evidence>
<evidence type="ECO:0000313" key="2">
    <source>
        <dbReference type="EMBL" id="MBN1574522.1"/>
    </source>
</evidence>
<sequence>MSGSEIQALIYVAIFLLGVFVGCLGETPEKPKPENWYDIEKSLMKTPRKET</sequence>
<dbReference type="Proteomes" id="UP000809273">
    <property type="component" value="Unassembled WGS sequence"/>
</dbReference>
<dbReference type="EMBL" id="JAFGIX010000082">
    <property type="protein sequence ID" value="MBN1574522.1"/>
    <property type="molecule type" value="Genomic_DNA"/>
</dbReference>
<reference evidence="2" key="1">
    <citation type="journal article" date="2021" name="Environ. Microbiol.">
        <title>Genomic characterization of three novel Desulfobacterota classes expand the metabolic and phylogenetic diversity of the phylum.</title>
        <authorList>
            <person name="Murphy C.L."/>
            <person name="Biggerstaff J."/>
            <person name="Eichhorn A."/>
            <person name="Ewing E."/>
            <person name="Shahan R."/>
            <person name="Soriano D."/>
            <person name="Stewart S."/>
            <person name="VanMol K."/>
            <person name="Walker R."/>
            <person name="Walters P."/>
            <person name="Elshahed M.S."/>
            <person name="Youssef N.H."/>
        </authorList>
    </citation>
    <scope>NUCLEOTIDE SEQUENCE</scope>
    <source>
        <strain evidence="2">Zod_Metabat.24</strain>
    </source>
</reference>
<keyword evidence="1" id="KW-1133">Transmembrane helix</keyword>
<proteinExistence type="predicted"/>
<dbReference type="AlphaFoldDB" id="A0A9D8KHC2"/>
<protein>
    <submittedName>
        <fullName evidence="2">Uncharacterized protein</fullName>
    </submittedName>
</protein>
<name>A0A9D8KHC2_9DELT</name>
<gene>
    <name evidence="2" type="ORF">JW984_15100</name>
</gene>
<keyword evidence="1" id="KW-0472">Membrane</keyword>
<keyword evidence="1" id="KW-0812">Transmembrane</keyword>
<feature type="transmembrane region" description="Helical" evidence="1">
    <location>
        <begin position="6"/>
        <end position="25"/>
    </location>
</feature>
<accession>A0A9D8KHC2</accession>
<comment type="caution">
    <text evidence="2">The sequence shown here is derived from an EMBL/GenBank/DDBJ whole genome shotgun (WGS) entry which is preliminary data.</text>
</comment>